<proteinExistence type="inferred from homology"/>
<keyword evidence="3" id="KW-0812">Transmembrane</keyword>
<feature type="transmembrane region" description="Helical" evidence="3">
    <location>
        <begin position="176"/>
        <end position="193"/>
    </location>
</feature>
<organism evidence="5 6">
    <name type="scientific">Tumebacillus avium</name>
    <dbReference type="NCBI Taxonomy" id="1903704"/>
    <lineage>
        <taxon>Bacteria</taxon>
        <taxon>Bacillati</taxon>
        <taxon>Bacillota</taxon>
        <taxon>Bacilli</taxon>
        <taxon>Bacillales</taxon>
        <taxon>Alicyclobacillaceae</taxon>
        <taxon>Tumebacillus</taxon>
    </lineage>
</organism>
<evidence type="ECO:0000259" key="4">
    <source>
        <dbReference type="Pfam" id="PF00892"/>
    </source>
</evidence>
<feature type="transmembrane region" description="Helical" evidence="3">
    <location>
        <begin position="237"/>
        <end position="254"/>
    </location>
</feature>
<feature type="transmembrane region" description="Helical" evidence="3">
    <location>
        <begin position="66"/>
        <end position="85"/>
    </location>
</feature>
<sequence length="298" mass="32010">MGYVFVVAAMLIWGSVGIFGRWADQPATVIVLYRVLSAFAVLGLYQIVRGGGLRRAWQEGAGQYGWVLFGGVVLALNWIFFFQAVQMTSMANAVLSYYVAPVLVTVLAPLVLKEKLERRTLIFVGMAFLGTLIMNPLGEVGGDHLLGMLSGLTAAFFYAMVTISGKKVTGMQAHTLVLWQTGTASVVLLPYVLWQGMALPSLGSLGVMVSIGVVHTALALTLYFLGLNRVKVQHVGVLGYLDPVSAILFAYLFFAEAPSMETWIGGSLILVSSYLILRSKETGGSLDGSEEKAQNATG</sequence>
<dbReference type="SUPFAM" id="SSF103481">
    <property type="entry name" value="Multidrug resistance efflux transporter EmrE"/>
    <property type="match status" value="2"/>
</dbReference>
<evidence type="ECO:0000313" key="5">
    <source>
        <dbReference type="EMBL" id="ARU63388.1"/>
    </source>
</evidence>
<accession>A0A1Y0IRZ9</accession>
<feature type="transmembrane region" description="Helical" evidence="3">
    <location>
        <begin position="91"/>
        <end position="112"/>
    </location>
</feature>
<keyword evidence="6" id="KW-1185">Reference proteome</keyword>
<keyword evidence="3" id="KW-1133">Transmembrane helix</keyword>
<dbReference type="InterPro" id="IPR037185">
    <property type="entry name" value="EmrE-like"/>
</dbReference>
<dbReference type="InterPro" id="IPR000620">
    <property type="entry name" value="EamA_dom"/>
</dbReference>
<feature type="transmembrane region" description="Helical" evidence="3">
    <location>
        <begin position="205"/>
        <end position="225"/>
    </location>
</feature>
<dbReference type="EMBL" id="CP021434">
    <property type="protein sequence ID" value="ARU63388.1"/>
    <property type="molecule type" value="Genomic_DNA"/>
</dbReference>
<protein>
    <recommendedName>
        <fullName evidence="4">EamA domain-containing protein</fullName>
    </recommendedName>
</protein>
<dbReference type="GO" id="GO:0016020">
    <property type="term" value="C:membrane"/>
    <property type="evidence" value="ECO:0007669"/>
    <property type="project" value="InterPro"/>
</dbReference>
<evidence type="ECO:0000256" key="2">
    <source>
        <dbReference type="ARBA" id="ARBA00007362"/>
    </source>
</evidence>
<evidence type="ECO:0000313" key="6">
    <source>
        <dbReference type="Proteomes" id="UP000195437"/>
    </source>
</evidence>
<dbReference type="Pfam" id="PF00892">
    <property type="entry name" value="EamA"/>
    <property type="match status" value="2"/>
</dbReference>
<comment type="similarity">
    <text evidence="2">Belongs to the EamA transporter family.</text>
</comment>
<evidence type="ECO:0000256" key="3">
    <source>
        <dbReference type="SAM" id="Phobius"/>
    </source>
</evidence>
<dbReference type="KEGG" id="tum:CBW65_22140"/>
<dbReference type="RefSeq" id="WP_087458732.1">
    <property type="nucleotide sequence ID" value="NZ_CP021434.1"/>
</dbReference>
<comment type="subcellular location">
    <subcellularLocation>
        <location evidence="1">Endomembrane system</location>
        <topology evidence="1">Multi-pass membrane protein</topology>
    </subcellularLocation>
</comment>
<feature type="domain" description="EamA" evidence="4">
    <location>
        <begin position="146"/>
        <end position="277"/>
    </location>
</feature>
<keyword evidence="3" id="KW-0472">Membrane</keyword>
<dbReference type="PANTHER" id="PTHR22911:SF102">
    <property type="entry name" value="MEMBRANE PROTEIN"/>
    <property type="match status" value="1"/>
</dbReference>
<feature type="domain" description="EamA" evidence="4">
    <location>
        <begin position="1"/>
        <end position="134"/>
    </location>
</feature>
<name>A0A1Y0IRZ9_9BACL</name>
<feature type="transmembrane region" description="Helical" evidence="3">
    <location>
        <begin position="121"/>
        <end position="138"/>
    </location>
</feature>
<dbReference type="OrthoDB" id="9814238at2"/>
<gene>
    <name evidence="5" type="ORF">CBW65_22140</name>
</gene>
<dbReference type="AlphaFoldDB" id="A0A1Y0IRZ9"/>
<feature type="transmembrane region" description="Helical" evidence="3">
    <location>
        <begin position="144"/>
        <end position="164"/>
    </location>
</feature>
<evidence type="ECO:0000256" key="1">
    <source>
        <dbReference type="ARBA" id="ARBA00004127"/>
    </source>
</evidence>
<feature type="transmembrane region" description="Helical" evidence="3">
    <location>
        <begin position="260"/>
        <end position="277"/>
    </location>
</feature>
<dbReference type="Proteomes" id="UP000195437">
    <property type="component" value="Chromosome"/>
</dbReference>
<feature type="transmembrane region" description="Helical" evidence="3">
    <location>
        <begin position="27"/>
        <end position="45"/>
    </location>
</feature>
<dbReference type="PANTHER" id="PTHR22911">
    <property type="entry name" value="ACYL-MALONYL CONDENSING ENZYME-RELATED"/>
    <property type="match status" value="1"/>
</dbReference>
<reference evidence="6" key="1">
    <citation type="submission" date="2017-05" db="EMBL/GenBank/DDBJ databases">
        <authorList>
            <person name="Sung H."/>
        </authorList>
    </citation>
    <scope>NUCLEOTIDE SEQUENCE [LARGE SCALE GENOMIC DNA]</scope>
    <source>
        <strain evidence="6">AR23208</strain>
    </source>
</reference>